<dbReference type="HOGENOM" id="CLU_1594316_0_0_1"/>
<keyword evidence="4" id="KW-1185">Reference proteome</keyword>
<sequence>MEDGTRRNELSTADVGDGDDNDVPEDLAPEAAIPMVPLAAATDTDRISHTPSGVNDPPMEPISNDASTADDGVSESLVSDTLSPSSSGLEQAIEALAQTVSRLDSTMSTQAKWPTWFSFAQTLLAVFSVLIAILMARPQWFDHLLNEWMARLALKSYCANYMQSVRL</sequence>
<feature type="compositionally biased region" description="Acidic residues" evidence="1">
    <location>
        <begin position="16"/>
        <end position="28"/>
    </location>
</feature>
<name>A0A0D2FVJ0_9EURO</name>
<gene>
    <name evidence="3" type="ORF">PV04_00675</name>
</gene>
<reference evidence="3 4" key="1">
    <citation type="submission" date="2015-01" db="EMBL/GenBank/DDBJ databases">
        <title>The Genome Sequence of Capronia semiimmersa CBS27337.</title>
        <authorList>
            <consortium name="The Broad Institute Genomics Platform"/>
            <person name="Cuomo C."/>
            <person name="de Hoog S."/>
            <person name="Gorbushina A."/>
            <person name="Stielow B."/>
            <person name="Teixiera M."/>
            <person name="Abouelleil A."/>
            <person name="Chapman S.B."/>
            <person name="Priest M."/>
            <person name="Young S.K."/>
            <person name="Wortman J."/>
            <person name="Nusbaum C."/>
            <person name="Birren B."/>
        </authorList>
    </citation>
    <scope>NUCLEOTIDE SEQUENCE [LARGE SCALE GENOMIC DNA]</scope>
    <source>
        <strain evidence="3 4">CBS 27337</strain>
    </source>
</reference>
<evidence type="ECO:0000256" key="1">
    <source>
        <dbReference type="SAM" id="MobiDB-lite"/>
    </source>
</evidence>
<dbReference type="AlphaFoldDB" id="A0A0D2FVJ0"/>
<proteinExistence type="predicted"/>
<accession>A0A0D2FVJ0</accession>
<feature type="region of interest" description="Disordered" evidence="1">
    <location>
        <begin position="1"/>
        <end position="85"/>
    </location>
</feature>
<evidence type="ECO:0000313" key="4">
    <source>
        <dbReference type="Proteomes" id="UP000054266"/>
    </source>
</evidence>
<organism evidence="3 4">
    <name type="scientific">Phialophora macrospora</name>
    <dbReference type="NCBI Taxonomy" id="1851006"/>
    <lineage>
        <taxon>Eukaryota</taxon>
        <taxon>Fungi</taxon>
        <taxon>Dikarya</taxon>
        <taxon>Ascomycota</taxon>
        <taxon>Pezizomycotina</taxon>
        <taxon>Eurotiomycetes</taxon>
        <taxon>Chaetothyriomycetidae</taxon>
        <taxon>Chaetothyriales</taxon>
        <taxon>Herpotrichiellaceae</taxon>
        <taxon>Phialophora</taxon>
    </lineage>
</organism>
<keyword evidence="2" id="KW-0472">Membrane</keyword>
<protein>
    <submittedName>
        <fullName evidence="3">Uncharacterized protein</fullName>
    </submittedName>
</protein>
<dbReference type="Proteomes" id="UP000054266">
    <property type="component" value="Unassembled WGS sequence"/>
</dbReference>
<dbReference type="EMBL" id="KN846956">
    <property type="protein sequence ID" value="KIW72488.1"/>
    <property type="molecule type" value="Genomic_DNA"/>
</dbReference>
<evidence type="ECO:0000313" key="3">
    <source>
        <dbReference type="EMBL" id="KIW72488.1"/>
    </source>
</evidence>
<feature type="compositionally biased region" description="Low complexity" evidence="1">
    <location>
        <begin position="74"/>
        <end position="85"/>
    </location>
</feature>
<evidence type="ECO:0000256" key="2">
    <source>
        <dbReference type="SAM" id="Phobius"/>
    </source>
</evidence>
<feature type="transmembrane region" description="Helical" evidence="2">
    <location>
        <begin position="116"/>
        <end position="136"/>
    </location>
</feature>
<keyword evidence="2" id="KW-0812">Transmembrane</keyword>
<keyword evidence="2" id="KW-1133">Transmembrane helix</keyword>